<sequence length="295" mass="31141">MSDFKPIEQQVIVITGASSGIGLATAAAAAQRGAAVALLARSEQTLHELVDDINASGGRAISITTDVGDIDAMHAAAQAVVNAFGRIDTWVNNAGVSIYGMLENTNLEDARRLFDTNFWGVVHGSLVALPHLRANGGVLVNVGSEVSEAVIPLQGLYAASKHAVKGFTDTLRVELENVEDANVCVVLIQPTAVNTPFPEHARNTMPREPKLPTPQIDPGQVADAILHAAQKGGRDVKVGAMARVNTAASYLFPKLADRMSAKQASRQQRDEMPRNPMGTLYTPGEAGRIHGVGGE</sequence>
<gene>
    <name evidence="5" type="ORF">LA521A_16180</name>
</gene>
<keyword evidence="6" id="KW-1185">Reference proteome</keyword>
<dbReference type="InterPro" id="IPR036291">
    <property type="entry name" value="NAD(P)-bd_dom_sf"/>
</dbReference>
<dbReference type="PANTHER" id="PTHR44196:SF1">
    <property type="entry name" value="DEHYDROGENASE_REDUCTASE SDR FAMILY MEMBER 7B"/>
    <property type="match status" value="1"/>
</dbReference>
<dbReference type="InterPro" id="IPR020904">
    <property type="entry name" value="Sc_DH/Rdtase_CS"/>
</dbReference>
<proteinExistence type="inferred from homology"/>
<evidence type="ECO:0000256" key="4">
    <source>
        <dbReference type="SAM" id="MobiDB-lite"/>
    </source>
</evidence>
<dbReference type="PROSITE" id="PS00061">
    <property type="entry name" value="ADH_SHORT"/>
    <property type="match status" value="1"/>
</dbReference>
<evidence type="ECO:0000256" key="2">
    <source>
        <dbReference type="ARBA" id="ARBA00023002"/>
    </source>
</evidence>
<name>A0ABN6UJD4_9GAMM</name>
<evidence type="ECO:0000256" key="1">
    <source>
        <dbReference type="ARBA" id="ARBA00006484"/>
    </source>
</evidence>
<dbReference type="Gene3D" id="3.40.50.720">
    <property type="entry name" value="NAD(P)-binding Rossmann-like Domain"/>
    <property type="match status" value="1"/>
</dbReference>
<organism evidence="5 6">
    <name type="scientific">Lysobacter auxotrophicus</name>
    <dbReference type="NCBI Taxonomy" id="2992573"/>
    <lineage>
        <taxon>Bacteria</taxon>
        <taxon>Pseudomonadati</taxon>
        <taxon>Pseudomonadota</taxon>
        <taxon>Gammaproteobacteria</taxon>
        <taxon>Lysobacterales</taxon>
        <taxon>Lysobacteraceae</taxon>
        <taxon>Lysobacter</taxon>
    </lineage>
</organism>
<evidence type="ECO:0000313" key="5">
    <source>
        <dbReference type="EMBL" id="BDU16417.1"/>
    </source>
</evidence>
<reference evidence="5 6" key="1">
    <citation type="journal article" date="2023" name="Int. J. Syst. Evol. Microbiol.">
        <title>Physiological and genomic analyses of cobalamin (vitamin B12)-auxotrophy of Lysobacter auxotrophicus sp. nov., a methionine-auxotrophic chitinolytic bacterium isolated from chitin-treated soil.</title>
        <authorList>
            <person name="Saito A."/>
            <person name="Dohra H."/>
            <person name="Hamada M."/>
            <person name="Moriuchi R."/>
            <person name="Kotsuchibashi Y."/>
            <person name="Mori K."/>
        </authorList>
    </citation>
    <scope>NUCLEOTIDE SEQUENCE [LARGE SCALE GENOMIC DNA]</scope>
    <source>
        <strain evidence="5 6">5-21a</strain>
    </source>
</reference>
<dbReference type="EMBL" id="AP027041">
    <property type="protein sequence ID" value="BDU16417.1"/>
    <property type="molecule type" value="Genomic_DNA"/>
</dbReference>
<dbReference type="InterPro" id="IPR002347">
    <property type="entry name" value="SDR_fam"/>
</dbReference>
<dbReference type="RefSeq" id="WP_281781801.1">
    <property type="nucleotide sequence ID" value="NZ_AP027041.1"/>
</dbReference>
<feature type="region of interest" description="Disordered" evidence="4">
    <location>
        <begin position="260"/>
        <end position="295"/>
    </location>
</feature>
<dbReference type="Proteomes" id="UP001317822">
    <property type="component" value="Chromosome"/>
</dbReference>
<dbReference type="PRINTS" id="PR00081">
    <property type="entry name" value="GDHRDH"/>
</dbReference>
<dbReference type="SUPFAM" id="SSF51735">
    <property type="entry name" value="NAD(P)-binding Rossmann-fold domains"/>
    <property type="match status" value="1"/>
</dbReference>
<protein>
    <submittedName>
        <fullName evidence="5">SDR family oxidoreductase</fullName>
    </submittedName>
</protein>
<dbReference type="PRINTS" id="PR00080">
    <property type="entry name" value="SDRFAMILY"/>
</dbReference>
<dbReference type="NCBIfam" id="NF005495">
    <property type="entry name" value="PRK07109.1"/>
    <property type="match status" value="1"/>
</dbReference>
<dbReference type="PANTHER" id="PTHR44196">
    <property type="entry name" value="DEHYDROGENASE/REDUCTASE SDR FAMILY MEMBER 7B"/>
    <property type="match status" value="1"/>
</dbReference>
<dbReference type="Pfam" id="PF00106">
    <property type="entry name" value="adh_short"/>
    <property type="match status" value="1"/>
</dbReference>
<evidence type="ECO:0000256" key="3">
    <source>
        <dbReference type="RuleBase" id="RU000363"/>
    </source>
</evidence>
<evidence type="ECO:0000313" key="6">
    <source>
        <dbReference type="Proteomes" id="UP001317822"/>
    </source>
</evidence>
<comment type="similarity">
    <text evidence="1 3">Belongs to the short-chain dehydrogenases/reductases (SDR) family.</text>
</comment>
<accession>A0ABN6UJD4</accession>
<keyword evidence="2" id="KW-0560">Oxidoreductase</keyword>